<evidence type="ECO:0000259" key="1">
    <source>
        <dbReference type="Pfam" id="PF01926"/>
    </source>
</evidence>
<dbReference type="Pfam" id="PF01926">
    <property type="entry name" value="MMR_HSR1"/>
    <property type="match status" value="1"/>
</dbReference>
<reference evidence="2 3" key="1">
    <citation type="journal article" date="2019" name="Nat. Ecol. Evol.">
        <title>Megaphylogeny resolves global patterns of mushroom evolution.</title>
        <authorList>
            <person name="Varga T."/>
            <person name="Krizsan K."/>
            <person name="Foldi C."/>
            <person name="Dima B."/>
            <person name="Sanchez-Garcia M."/>
            <person name="Sanchez-Ramirez S."/>
            <person name="Szollosi G.J."/>
            <person name="Szarkandi J.G."/>
            <person name="Papp V."/>
            <person name="Albert L."/>
            <person name="Andreopoulos W."/>
            <person name="Angelini C."/>
            <person name="Antonin V."/>
            <person name="Barry K.W."/>
            <person name="Bougher N.L."/>
            <person name="Buchanan P."/>
            <person name="Buyck B."/>
            <person name="Bense V."/>
            <person name="Catcheside P."/>
            <person name="Chovatia M."/>
            <person name="Cooper J."/>
            <person name="Damon W."/>
            <person name="Desjardin D."/>
            <person name="Finy P."/>
            <person name="Geml J."/>
            <person name="Haridas S."/>
            <person name="Hughes K."/>
            <person name="Justo A."/>
            <person name="Karasinski D."/>
            <person name="Kautmanova I."/>
            <person name="Kiss B."/>
            <person name="Kocsube S."/>
            <person name="Kotiranta H."/>
            <person name="LaButti K.M."/>
            <person name="Lechner B.E."/>
            <person name="Liimatainen K."/>
            <person name="Lipzen A."/>
            <person name="Lukacs Z."/>
            <person name="Mihaltcheva S."/>
            <person name="Morgado L.N."/>
            <person name="Niskanen T."/>
            <person name="Noordeloos M.E."/>
            <person name="Ohm R.A."/>
            <person name="Ortiz-Santana B."/>
            <person name="Ovrebo C."/>
            <person name="Racz N."/>
            <person name="Riley R."/>
            <person name="Savchenko A."/>
            <person name="Shiryaev A."/>
            <person name="Soop K."/>
            <person name="Spirin V."/>
            <person name="Szebenyi C."/>
            <person name="Tomsovsky M."/>
            <person name="Tulloss R.E."/>
            <person name="Uehling J."/>
            <person name="Grigoriev I.V."/>
            <person name="Vagvolgyi C."/>
            <person name="Papp T."/>
            <person name="Martin F.M."/>
            <person name="Miettinen O."/>
            <person name="Hibbett D.S."/>
            <person name="Nagy L.G."/>
        </authorList>
    </citation>
    <scope>NUCLEOTIDE SEQUENCE [LARGE SCALE GENOMIC DNA]</scope>
    <source>
        <strain evidence="2 3">CBS 121175</strain>
    </source>
</reference>
<dbReference type="AlphaFoldDB" id="A0A5C3KSE2"/>
<dbReference type="SUPFAM" id="SSF52540">
    <property type="entry name" value="P-loop containing nucleoside triphosphate hydrolases"/>
    <property type="match status" value="1"/>
</dbReference>
<evidence type="ECO:0000313" key="3">
    <source>
        <dbReference type="Proteomes" id="UP000307440"/>
    </source>
</evidence>
<dbReference type="OrthoDB" id="8954335at2759"/>
<dbReference type="InterPro" id="IPR027417">
    <property type="entry name" value="P-loop_NTPase"/>
</dbReference>
<dbReference type="InterPro" id="IPR006073">
    <property type="entry name" value="GTP-bd"/>
</dbReference>
<proteinExistence type="predicted"/>
<evidence type="ECO:0000313" key="2">
    <source>
        <dbReference type="EMBL" id="TFK23539.1"/>
    </source>
</evidence>
<dbReference type="Proteomes" id="UP000307440">
    <property type="component" value="Unassembled WGS sequence"/>
</dbReference>
<name>A0A5C3KSE2_COPMA</name>
<dbReference type="EMBL" id="ML210216">
    <property type="protein sequence ID" value="TFK23539.1"/>
    <property type="molecule type" value="Genomic_DNA"/>
</dbReference>
<dbReference type="CDD" id="cd00882">
    <property type="entry name" value="Ras_like_GTPase"/>
    <property type="match status" value="1"/>
</dbReference>
<organism evidence="2 3">
    <name type="scientific">Coprinopsis marcescibilis</name>
    <name type="common">Agaric fungus</name>
    <name type="synonym">Psathyrella marcescibilis</name>
    <dbReference type="NCBI Taxonomy" id="230819"/>
    <lineage>
        <taxon>Eukaryota</taxon>
        <taxon>Fungi</taxon>
        <taxon>Dikarya</taxon>
        <taxon>Basidiomycota</taxon>
        <taxon>Agaricomycotina</taxon>
        <taxon>Agaricomycetes</taxon>
        <taxon>Agaricomycetidae</taxon>
        <taxon>Agaricales</taxon>
        <taxon>Agaricineae</taxon>
        <taxon>Psathyrellaceae</taxon>
        <taxon>Coprinopsis</taxon>
    </lineage>
</organism>
<dbReference type="Gene3D" id="3.40.50.300">
    <property type="entry name" value="P-loop containing nucleotide triphosphate hydrolases"/>
    <property type="match status" value="1"/>
</dbReference>
<keyword evidence="3" id="KW-1185">Reference proteome</keyword>
<accession>A0A5C3KSE2</accession>
<protein>
    <recommendedName>
        <fullName evidence="1">G domain-containing protein</fullName>
    </recommendedName>
</protein>
<sequence>MENLFKILKGLKWGFWRRETGDIIVLIMGNSGVGKSSFINAFDVAGGTSATVGHTLQPGTRDIRMYAVRLPDELASEYKADLESRRIVLVDTPGFDTSAGNSDTLFKITEWLNKQYTRGATLGGVVFMCDISVNRVNKAARLNVEQFKKMLGRSNPFQRVVLVTAAWDEVNPEIGAKREEELCSSFWGELIAGDAVVKRTRGLHGSNPSGHVEVLRHILQSLRT</sequence>
<gene>
    <name evidence="2" type="ORF">FA15DRAFT_620621</name>
</gene>
<dbReference type="GO" id="GO:0005525">
    <property type="term" value="F:GTP binding"/>
    <property type="evidence" value="ECO:0007669"/>
    <property type="project" value="InterPro"/>
</dbReference>
<feature type="domain" description="G" evidence="1">
    <location>
        <begin position="25"/>
        <end position="150"/>
    </location>
</feature>